<feature type="binding site" description="axial binding residue" evidence="8">
    <location>
        <position position="27"/>
    </location>
    <ligand>
        <name>heme b</name>
        <dbReference type="ChEBI" id="CHEBI:60344"/>
    </ligand>
    <ligandPart>
        <name>Fe</name>
        <dbReference type="ChEBI" id="CHEBI:18248"/>
    </ligandPart>
</feature>
<keyword evidence="5 8" id="KW-0479">Metal-binding</keyword>
<protein>
    <recommendedName>
        <fullName evidence="2">peroxidase</fullName>
        <ecNumber evidence="2">1.11.1.7</ecNumber>
    </recommendedName>
</protein>
<dbReference type="Pfam" id="PF00141">
    <property type="entry name" value="peroxidase"/>
    <property type="match status" value="1"/>
</dbReference>
<dbReference type="Proteomes" id="UP000053144">
    <property type="component" value="Chromosome 7"/>
</dbReference>
<dbReference type="EMBL" id="CM003377">
    <property type="protein sequence ID" value="KOM48592.1"/>
    <property type="molecule type" value="Genomic_DNA"/>
</dbReference>
<dbReference type="InterPro" id="IPR002016">
    <property type="entry name" value="Haem_peroxidase"/>
</dbReference>
<keyword evidence="4" id="KW-0349">Heme</keyword>
<dbReference type="InterPro" id="IPR010255">
    <property type="entry name" value="Haem_peroxidase_sf"/>
</dbReference>
<evidence type="ECO:0000313" key="12">
    <source>
        <dbReference type="Proteomes" id="UP000053144"/>
    </source>
</evidence>
<evidence type="ECO:0000256" key="5">
    <source>
        <dbReference type="ARBA" id="ARBA00022723"/>
    </source>
</evidence>
<dbReference type="GO" id="GO:0046872">
    <property type="term" value="F:metal ion binding"/>
    <property type="evidence" value="ECO:0007669"/>
    <property type="project" value="UniProtKB-KW"/>
</dbReference>
<dbReference type="AlphaFoldDB" id="A0A0L9V164"/>
<keyword evidence="3" id="KW-0575">Peroxidase</keyword>
<dbReference type="EC" id="1.11.1.7" evidence="2"/>
<name>A0A0L9V164_PHAAN</name>
<dbReference type="PANTHER" id="PTHR31517:SF11">
    <property type="entry name" value="PEROXIDASE 31"/>
    <property type="match status" value="1"/>
</dbReference>
<evidence type="ECO:0000256" key="1">
    <source>
        <dbReference type="ARBA" id="ARBA00000189"/>
    </source>
</evidence>
<evidence type="ECO:0000256" key="6">
    <source>
        <dbReference type="ARBA" id="ARBA00023002"/>
    </source>
</evidence>
<comment type="similarity">
    <text evidence="9">Belongs to the peroxidase family.</text>
</comment>
<feature type="domain" description="Plant heme peroxidase family profile" evidence="10">
    <location>
        <begin position="1"/>
        <end position="142"/>
    </location>
</feature>
<feature type="binding site" evidence="8">
    <location>
        <position position="68"/>
    </location>
    <ligand>
        <name>Ca(2+)</name>
        <dbReference type="ChEBI" id="CHEBI:29108"/>
        <label>2</label>
    </ligand>
</feature>
<feature type="binding site" evidence="8">
    <location>
        <position position="28"/>
    </location>
    <ligand>
        <name>Ca(2+)</name>
        <dbReference type="ChEBI" id="CHEBI:29108"/>
        <label>2</label>
    </ligand>
</feature>
<sequence>MPMSQITEIFTRRGFSVEEFVALSGAHTVGFSHYSEFITNLPNSSSSYNPRFYEPLSKACAGYRTNPTLSVFNDIIQNLPKGLGVLKSDHGLYNDPVTRPFLEGFAKDQARFFRVFALTMQKLILLNVHIGEMGRSDAGVIRLIDSFFFLEVVDDLMKQDFLI</sequence>
<evidence type="ECO:0000256" key="8">
    <source>
        <dbReference type="PIRSR" id="PIRSR600823-3"/>
    </source>
</evidence>
<dbReference type="GO" id="GO:0020037">
    <property type="term" value="F:heme binding"/>
    <property type="evidence" value="ECO:0007669"/>
    <property type="project" value="InterPro"/>
</dbReference>
<comment type="cofactor">
    <cofactor evidence="8">
        <name>Ca(2+)</name>
        <dbReference type="ChEBI" id="CHEBI:29108"/>
    </cofactor>
    <text evidence="8">Binds 2 calcium ions per subunit.</text>
</comment>
<evidence type="ECO:0000256" key="2">
    <source>
        <dbReference type="ARBA" id="ARBA00012313"/>
    </source>
</evidence>
<reference evidence="12" key="1">
    <citation type="journal article" date="2015" name="Proc. Natl. Acad. Sci. U.S.A.">
        <title>Genome sequencing of adzuki bean (Vigna angularis) provides insight into high starch and low fat accumulation and domestication.</title>
        <authorList>
            <person name="Yang K."/>
            <person name="Tian Z."/>
            <person name="Chen C."/>
            <person name="Luo L."/>
            <person name="Zhao B."/>
            <person name="Wang Z."/>
            <person name="Yu L."/>
            <person name="Li Y."/>
            <person name="Sun Y."/>
            <person name="Li W."/>
            <person name="Chen Y."/>
            <person name="Li Y."/>
            <person name="Zhang Y."/>
            <person name="Ai D."/>
            <person name="Zhao J."/>
            <person name="Shang C."/>
            <person name="Ma Y."/>
            <person name="Wu B."/>
            <person name="Wang M."/>
            <person name="Gao L."/>
            <person name="Sun D."/>
            <person name="Zhang P."/>
            <person name="Guo F."/>
            <person name="Wang W."/>
            <person name="Li Y."/>
            <person name="Wang J."/>
            <person name="Varshney R.K."/>
            <person name="Wang J."/>
            <person name="Ling H.Q."/>
            <person name="Wan P."/>
        </authorList>
    </citation>
    <scope>NUCLEOTIDE SEQUENCE</scope>
    <source>
        <strain evidence="12">cv. Jingnong 6</strain>
    </source>
</reference>
<dbReference type="GO" id="GO:0006979">
    <property type="term" value="P:response to oxidative stress"/>
    <property type="evidence" value="ECO:0007669"/>
    <property type="project" value="InterPro"/>
</dbReference>
<evidence type="ECO:0000256" key="7">
    <source>
        <dbReference type="ARBA" id="ARBA00023004"/>
    </source>
</evidence>
<gene>
    <name evidence="11" type="ORF">LR48_Vigan07g229600</name>
</gene>
<dbReference type="Gene3D" id="1.10.420.10">
    <property type="entry name" value="Peroxidase, domain 2"/>
    <property type="match status" value="1"/>
</dbReference>
<dbReference type="PROSITE" id="PS50873">
    <property type="entry name" value="PEROXIDASE_4"/>
    <property type="match status" value="1"/>
</dbReference>
<comment type="catalytic activity">
    <reaction evidence="1">
        <text>2 a phenolic donor + H2O2 = 2 a phenolic radical donor + 2 H2O</text>
        <dbReference type="Rhea" id="RHEA:56136"/>
        <dbReference type="ChEBI" id="CHEBI:15377"/>
        <dbReference type="ChEBI" id="CHEBI:16240"/>
        <dbReference type="ChEBI" id="CHEBI:139520"/>
        <dbReference type="ChEBI" id="CHEBI:139521"/>
        <dbReference type="EC" id="1.11.1.7"/>
    </reaction>
</comment>
<dbReference type="InterPro" id="IPR000823">
    <property type="entry name" value="Peroxidase_pln"/>
</dbReference>
<dbReference type="PRINTS" id="PR00461">
    <property type="entry name" value="PLPEROXIDASE"/>
</dbReference>
<evidence type="ECO:0000259" key="10">
    <source>
        <dbReference type="PROSITE" id="PS50873"/>
    </source>
</evidence>
<comment type="cofactor">
    <cofactor evidence="8">
        <name>heme b</name>
        <dbReference type="ChEBI" id="CHEBI:60344"/>
    </cofactor>
    <text evidence="8">Binds 1 heme b (iron(II)-protoporphyrin IX) group per subunit.</text>
</comment>
<keyword evidence="6" id="KW-0560">Oxidoreductase</keyword>
<keyword evidence="8" id="KW-0106">Calcium</keyword>
<proteinExistence type="inferred from homology"/>
<evidence type="ECO:0000256" key="4">
    <source>
        <dbReference type="ARBA" id="ARBA00022617"/>
    </source>
</evidence>
<evidence type="ECO:0000313" key="11">
    <source>
        <dbReference type="EMBL" id="KOM48592.1"/>
    </source>
</evidence>
<evidence type="ECO:0000256" key="3">
    <source>
        <dbReference type="ARBA" id="ARBA00022559"/>
    </source>
</evidence>
<keyword evidence="7 8" id="KW-0408">Iron</keyword>
<organism evidence="11 12">
    <name type="scientific">Phaseolus angularis</name>
    <name type="common">Azuki bean</name>
    <name type="synonym">Vigna angularis</name>
    <dbReference type="NCBI Taxonomy" id="3914"/>
    <lineage>
        <taxon>Eukaryota</taxon>
        <taxon>Viridiplantae</taxon>
        <taxon>Streptophyta</taxon>
        <taxon>Embryophyta</taxon>
        <taxon>Tracheophyta</taxon>
        <taxon>Spermatophyta</taxon>
        <taxon>Magnoliopsida</taxon>
        <taxon>eudicotyledons</taxon>
        <taxon>Gunneridae</taxon>
        <taxon>Pentapetalae</taxon>
        <taxon>rosids</taxon>
        <taxon>fabids</taxon>
        <taxon>Fabales</taxon>
        <taxon>Fabaceae</taxon>
        <taxon>Papilionoideae</taxon>
        <taxon>50 kb inversion clade</taxon>
        <taxon>NPAAA clade</taxon>
        <taxon>indigoferoid/millettioid clade</taxon>
        <taxon>Phaseoleae</taxon>
        <taxon>Vigna</taxon>
    </lineage>
</organism>
<dbReference type="OMA" id="EIRRFGC"/>
<dbReference type="GO" id="GO:0140825">
    <property type="term" value="F:lactoperoxidase activity"/>
    <property type="evidence" value="ECO:0007669"/>
    <property type="project" value="UniProtKB-EC"/>
</dbReference>
<dbReference type="SUPFAM" id="SSF48113">
    <property type="entry name" value="Heme-dependent peroxidases"/>
    <property type="match status" value="1"/>
</dbReference>
<dbReference type="PANTHER" id="PTHR31517">
    <property type="match status" value="1"/>
</dbReference>
<evidence type="ECO:0000256" key="9">
    <source>
        <dbReference type="RuleBase" id="RU004241"/>
    </source>
</evidence>
<accession>A0A0L9V164</accession>
<dbReference type="Gramene" id="KOM48592">
    <property type="protein sequence ID" value="KOM48592"/>
    <property type="gene ID" value="LR48_Vigan07g229600"/>
</dbReference>